<feature type="binding site" evidence="3">
    <location>
        <position position="6"/>
    </location>
    <ligand>
        <name>a divalent metal cation</name>
        <dbReference type="ChEBI" id="CHEBI:60240"/>
        <label>1</label>
    </ligand>
</feature>
<comment type="caution">
    <text evidence="4">The sequence shown here is derived from an EMBL/GenBank/DDBJ whole genome shotgun (WGS) entry which is preliminary data.</text>
</comment>
<dbReference type="NCBIfam" id="TIGR00010">
    <property type="entry name" value="YchF/TatD family DNA exonuclease"/>
    <property type="match status" value="1"/>
</dbReference>
<dbReference type="PROSITE" id="PS01137">
    <property type="entry name" value="TATD_1"/>
    <property type="match status" value="1"/>
</dbReference>
<dbReference type="EC" id="3.1.21.-" evidence="4"/>
<feature type="binding site" evidence="3">
    <location>
        <position position="153"/>
    </location>
    <ligand>
        <name>a divalent metal cation</name>
        <dbReference type="ChEBI" id="CHEBI:60240"/>
        <label>2</label>
    </ligand>
</feature>
<proteinExistence type="predicted"/>
<keyword evidence="5" id="KW-1185">Reference proteome</keyword>
<feature type="binding site" evidence="3">
    <location>
        <position position="203"/>
    </location>
    <ligand>
        <name>a divalent metal cation</name>
        <dbReference type="ChEBI" id="CHEBI:60240"/>
        <label>1</label>
    </ligand>
</feature>
<keyword evidence="1 3" id="KW-0479">Metal-binding</keyword>
<dbReference type="InterPro" id="IPR018228">
    <property type="entry name" value="DNase_TatD-rel_CS"/>
</dbReference>
<dbReference type="GO" id="GO:0005829">
    <property type="term" value="C:cytosol"/>
    <property type="evidence" value="ECO:0007669"/>
    <property type="project" value="TreeGrafter"/>
</dbReference>
<dbReference type="GO" id="GO:0004536">
    <property type="term" value="F:DNA nuclease activity"/>
    <property type="evidence" value="ECO:0007669"/>
    <property type="project" value="InterPro"/>
</dbReference>
<dbReference type="GO" id="GO:0016788">
    <property type="term" value="F:hydrolase activity, acting on ester bonds"/>
    <property type="evidence" value="ECO:0007669"/>
    <property type="project" value="InterPro"/>
</dbReference>
<dbReference type="Gene3D" id="3.20.20.140">
    <property type="entry name" value="Metal-dependent hydrolases"/>
    <property type="match status" value="1"/>
</dbReference>
<dbReference type="InterPro" id="IPR015991">
    <property type="entry name" value="TatD/YcfH-like"/>
</dbReference>
<dbReference type="AlphaFoldDB" id="A0A840UHA8"/>
<dbReference type="PROSITE" id="PS01091">
    <property type="entry name" value="TATD_3"/>
    <property type="match status" value="1"/>
</dbReference>
<dbReference type="PIRSF" id="PIRSF005902">
    <property type="entry name" value="DNase_TatD"/>
    <property type="match status" value="1"/>
</dbReference>
<reference evidence="4 5" key="1">
    <citation type="submission" date="2020-08" db="EMBL/GenBank/DDBJ databases">
        <title>Genomic Encyclopedia of Type Strains, Phase IV (KMG-IV): sequencing the most valuable type-strain genomes for metagenomic binning, comparative biology and taxonomic classification.</title>
        <authorList>
            <person name="Goeker M."/>
        </authorList>
    </citation>
    <scope>NUCLEOTIDE SEQUENCE [LARGE SCALE GENOMIC DNA]</scope>
    <source>
        <strain evidence="4 5">DSM 24661</strain>
    </source>
</reference>
<dbReference type="GO" id="GO:0046872">
    <property type="term" value="F:metal ion binding"/>
    <property type="evidence" value="ECO:0007669"/>
    <property type="project" value="UniProtKB-KW"/>
</dbReference>
<dbReference type="Pfam" id="PF01026">
    <property type="entry name" value="TatD_DNase"/>
    <property type="match status" value="1"/>
</dbReference>
<evidence type="ECO:0000256" key="1">
    <source>
        <dbReference type="ARBA" id="ARBA00022723"/>
    </source>
</evidence>
<evidence type="ECO:0000256" key="2">
    <source>
        <dbReference type="ARBA" id="ARBA00022801"/>
    </source>
</evidence>
<name>A0A840UHA8_9FIRM</name>
<dbReference type="RefSeq" id="WP_183858748.1">
    <property type="nucleotide sequence ID" value="NZ_JACHFH010000001.1"/>
</dbReference>
<dbReference type="InterPro" id="IPR032466">
    <property type="entry name" value="Metal_Hydrolase"/>
</dbReference>
<gene>
    <name evidence="4" type="ORF">HNR32_000007</name>
</gene>
<evidence type="ECO:0000313" key="5">
    <source>
        <dbReference type="Proteomes" id="UP000559117"/>
    </source>
</evidence>
<dbReference type="Proteomes" id="UP000559117">
    <property type="component" value="Unassembled WGS sequence"/>
</dbReference>
<feature type="binding site" evidence="3">
    <location>
        <position position="129"/>
    </location>
    <ligand>
        <name>a divalent metal cation</name>
        <dbReference type="ChEBI" id="CHEBI:60240"/>
        <label>2</label>
    </ligand>
</feature>
<feature type="binding site" evidence="3">
    <location>
        <position position="93"/>
    </location>
    <ligand>
        <name>a divalent metal cation</name>
        <dbReference type="ChEBI" id="CHEBI:60240"/>
        <label>1</label>
    </ligand>
</feature>
<feature type="binding site" evidence="3">
    <location>
        <position position="8"/>
    </location>
    <ligand>
        <name>a divalent metal cation</name>
        <dbReference type="ChEBI" id="CHEBI:60240"/>
        <label>1</label>
    </ligand>
</feature>
<dbReference type="EMBL" id="JACHFH010000001">
    <property type="protein sequence ID" value="MBB5334907.1"/>
    <property type="molecule type" value="Genomic_DNA"/>
</dbReference>
<evidence type="ECO:0000313" key="4">
    <source>
        <dbReference type="EMBL" id="MBB5334907.1"/>
    </source>
</evidence>
<keyword evidence="2 4" id="KW-0378">Hydrolase</keyword>
<dbReference type="PANTHER" id="PTHR46124:SF2">
    <property type="entry name" value="D-AMINOACYL-TRNA DEACYLASE"/>
    <property type="match status" value="1"/>
</dbReference>
<dbReference type="SUPFAM" id="SSF51556">
    <property type="entry name" value="Metallo-dependent hydrolases"/>
    <property type="match status" value="1"/>
</dbReference>
<dbReference type="InterPro" id="IPR001130">
    <property type="entry name" value="TatD-like"/>
</dbReference>
<organism evidence="4 5">
    <name type="scientific">Pectinatus brassicae</name>
    <dbReference type="NCBI Taxonomy" id="862415"/>
    <lineage>
        <taxon>Bacteria</taxon>
        <taxon>Bacillati</taxon>
        <taxon>Bacillota</taxon>
        <taxon>Negativicutes</taxon>
        <taxon>Selenomonadales</taxon>
        <taxon>Selenomonadaceae</taxon>
        <taxon>Pectinatus</taxon>
    </lineage>
</organism>
<sequence length="255" mass="28786">MLIDTHAHLDDAQYDEDRADVIKRATAEGIEKIINMGADITSSYKSVELAKTYDMVYAAVGIHPEDADKMTAKDDYILAELANENKKVVAIGEIGLDYHFRTDNKEIQKRVFIRQLDIARQLHLPVSIHDRDAHGDLMQILKNEGRKIEGVIHCYSGSVEMAKELFKLGWHIGIDGPLTFKNAAKLPDVVQMMPLERLLLETDCPYLAPVPNRGKRNEPAYVKHTAEKAAQLRNMAYAELAAITTENAKRLFMKE</sequence>
<dbReference type="CDD" id="cd01310">
    <property type="entry name" value="TatD_DNAse"/>
    <property type="match status" value="1"/>
</dbReference>
<protein>
    <submittedName>
        <fullName evidence="4">TatD DNase family protein</fullName>
        <ecNumber evidence="4">3.1.21.-</ecNumber>
    </submittedName>
</protein>
<dbReference type="FunFam" id="3.20.20.140:FF:000005">
    <property type="entry name" value="TatD family hydrolase"/>
    <property type="match status" value="1"/>
</dbReference>
<evidence type="ECO:0000256" key="3">
    <source>
        <dbReference type="PIRSR" id="PIRSR005902-1"/>
    </source>
</evidence>
<dbReference type="PANTHER" id="PTHR46124">
    <property type="entry name" value="D-AMINOACYL-TRNA DEACYLASE"/>
    <property type="match status" value="1"/>
</dbReference>
<accession>A0A840UHA8</accession>